<dbReference type="InterPro" id="IPR029044">
    <property type="entry name" value="Nucleotide-diphossugar_trans"/>
</dbReference>
<dbReference type="CDD" id="cd00761">
    <property type="entry name" value="Glyco_tranf_GTA_type"/>
    <property type="match status" value="1"/>
</dbReference>
<evidence type="ECO:0000313" key="5">
    <source>
        <dbReference type="Proteomes" id="UP000724657"/>
    </source>
</evidence>
<proteinExistence type="predicted"/>
<feature type="domain" description="Glycosyltransferase 2-like" evidence="3">
    <location>
        <begin position="5"/>
        <end position="172"/>
    </location>
</feature>
<dbReference type="Proteomes" id="UP000724657">
    <property type="component" value="Unassembled WGS sequence"/>
</dbReference>
<dbReference type="GO" id="GO:0016757">
    <property type="term" value="F:glycosyltransferase activity"/>
    <property type="evidence" value="ECO:0007669"/>
    <property type="project" value="UniProtKB-KW"/>
</dbReference>
<evidence type="ECO:0000313" key="4">
    <source>
        <dbReference type="EMBL" id="MBU3842006.1"/>
    </source>
</evidence>
<sequence>MIKISVIVPVYNTEKYLEKCLNSIMNQSFKDIEIIIINDCSTDNSLKVIKKFLSLDQRIILIDKEKNEGLSAARNSGIEKAKGEYILHIDGDDWIEKRYIEDIYMCAKKNRADIVITDFYEDFENKKVIYIHEKIENKNNEVDKEEALKNIFLMEACNAVWNKLIKREVYKKNKINHPEEIMLGEDLAVIPKLLYFSKKIIKINKAYYHYIQNPLSITKQYNSQKIFEIYKSLKINQNFFENKEIKLPINLLKVNHLSIWLFNVKYDLKNKEYIDILEDYIKLIKKLSIKDLKSIKNKKIKIIVIILKALNNKIVFILLWKINLLKKYCDTFYKKLLY</sequence>
<dbReference type="EMBL" id="JAHLFN010000026">
    <property type="protein sequence ID" value="MBU3842006.1"/>
    <property type="molecule type" value="Genomic_DNA"/>
</dbReference>
<reference evidence="4" key="1">
    <citation type="journal article" date="2021" name="PeerJ">
        <title>Extensive microbial diversity within the chicken gut microbiome revealed by metagenomics and culture.</title>
        <authorList>
            <person name="Gilroy R."/>
            <person name="Ravi A."/>
            <person name="Getino M."/>
            <person name="Pursley I."/>
            <person name="Horton D.L."/>
            <person name="Alikhan N.F."/>
            <person name="Baker D."/>
            <person name="Gharbi K."/>
            <person name="Hall N."/>
            <person name="Watson M."/>
            <person name="Adriaenssens E.M."/>
            <person name="Foster-Nyarko E."/>
            <person name="Jarju S."/>
            <person name="Secka A."/>
            <person name="Antonio M."/>
            <person name="Oren A."/>
            <person name="Chaudhuri R.R."/>
            <person name="La Ragione R."/>
            <person name="Hildebrand F."/>
            <person name="Pallen M.J."/>
        </authorList>
    </citation>
    <scope>NUCLEOTIDE SEQUENCE</scope>
    <source>
        <strain evidence="4">A6-441</strain>
    </source>
</reference>
<gene>
    <name evidence="4" type="ORF">IAA47_03320</name>
</gene>
<evidence type="ECO:0000259" key="3">
    <source>
        <dbReference type="Pfam" id="PF00535"/>
    </source>
</evidence>
<keyword evidence="2" id="KW-0808">Transferase</keyword>
<dbReference type="PANTHER" id="PTHR22916">
    <property type="entry name" value="GLYCOSYLTRANSFERASE"/>
    <property type="match status" value="1"/>
</dbReference>
<keyword evidence="1" id="KW-0328">Glycosyltransferase</keyword>
<dbReference type="InterPro" id="IPR001173">
    <property type="entry name" value="Glyco_trans_2-like"/>
</dbReference>
<dbReference type="AlphaFoldDB" id="A0A9E2NYG7"/>
<comment type="caution">
    <text evidence="4">The sequence shown here is derived from an EMBL/GenBank/DDBJ whole genome shotgun (WGS) entry which is preliminary data.</text>
</comment>
<accession>A0A9E2NYG7</accession>
<name>A0A9E2NYG7_9FUSO</name>
<dbReference type="Gene3D" id="3.90.550.10">
    <property type="entry name" value="Spore Coat Polysaccharide Biosynthesis Protein SpsA, Chain A"/>
    <property type="match status" value="1"/>
</dbReference>
<dbReference type="Pfam" id="PF00535">
    <property type="entry name" value="Glycos_transf_2"/>
    <property type="match status" value="1"/>
</dbReference>
<reference evidence="4" key="2">
    <citation type="submission" date="2021-04" db="EMBL/GenBank/DDBJ databases">
        <authorList>
            <person name="Gilroy R."/>
        </authorList>
    </citation>
    <scope>NUCLEOTIDE SEQUENCE</scope>
    <source>
        <strain evidence="4">A6-441</strain>
    </source>
</reference>
<protein>
    <submittedName>
        <fullName evidence="4">Glycosyltransferase</fullName>
    </submittedName>
</protein>
<evidence type="ECO:0000256" key="2">
    <source>
        <dbReference type="ARBA" id="ARBA00022679"/>
    </source>
</evidence>
<organism evidence="4 5">
    <name type="scientific">Candidatus Fusobacterium pullicola</name>
    <dbReference type="NCBI Taxonomy" id="2838601"/>
    <lineage>
        <taxon>Bacteria</taxon>
        <taxon>Fusobacteriati</taxon>
        <taxon>Fusobacteriota</taxon>
        <taxon>Fusobacteriia</taxon>
        <taxon>Fusobacteriales</taxon>
        <taxon>Fusobacteriaceae</taxon>
        <taxon>Fusobacterium</taxon>
    </lineage>
</organism>
<evidence type="ECO:0000256" key="1">
    <source>
        <dbReference type="ARBA" id="ARBA00022676"/>
    </source>
</evidence>
<dbReference type="SUPFAM" id="SSF53448">
    <property type="entry name" value="Nucleotide-diphospho-sugar transferases"/>
    <property type="match status" value="1"/>
</dbReference>
<dbReference type="PANTHER" id="PTHR22916:SF51">
    <property type="entry name" value="GLYCOSYLTRANSFERASE EPSH-RELATED"/>
    <property type="match status" value="1"/>
</dbReference>